<reference evidence="3 4" key="1">
    <citation type="journal article" date="2018" name="PLoS Genet.">
        <title>Population sequencing reveals clonal diversity and ancestral inbreeding in the grapevine cultivar Chardonnay.</title>
        <authorList>
            <person name="Roach M.J."/>
            <person name="Johnson D.L."/>
            <person name="Bohlmann J."/>
            <person name="van Vuuren H.J."/>
            <person name="Jones S.J."/>
            <person name="Pretorius I.S."/>
            <person name="Schmidt S.A."/>
            <person name="Borneman A.R."/>
        </authorList>
    </citation>
    <scope>NUCLEOTIDE SEQUENCE [LARGE SCALE GENOMIC DNA]</scope>
    <source>
        <strain evidence="4">cv. Chardonnay</strain>
        <tissue evidence="3">Leaf</tissue>
    </source>
</reference>
<evidence type="ECO:0000256" key="1">
    <source>
        <dbReference type="SAM" id="MobiDB-lite"/>
    </source>
</evidence>
<dbReference type="Proteomes" id="UP000288805">
    <property type="component" value="Unassembled WGS sequence"/>
</dbReference>
<dbReference type="Pfam" id="PF14244">
    <property type="entry name" value="Retrotran_gag_3"/>
    <property type="match status" value="1"/>
</dbReference>
<dbReference type="PANTHER" id="PTHR37610">
    <property type="entry name" value="CCHC-TYPE DOMAIN-CONTAINING PROTEIN"/>
    <property type="match status" value="1"/>
</dbReference>
<feature type="compositionally biased region" description="Low complexity" evidence="1">
    <location>
        <begin position="246"/>
        <end position="258"/>
    </location>
</feature>
<organism evidence="3 4">
    <name type="scientific">Vitis vinifera</name>
    <name type="common">Grape</name>
    <dbReference type="NCBI Taxonomy" id="29760"/>
    <lineage>
        <taxon>Eukaryota</taxon>
        <taxon>Viridiplantae</taxon>
        <taxon>Streptophyta</taxon>
        <taxon>Embryophyta</taxon>
        <taxon>Tracheophyta</taxon>
        <taxon>Spermatophyta</taxon>
        <taxon>Magnoliopsida</taxon>
        <taxon>eudicotyledons</taxon>
        <taxon>Gunneridae</taxon>
        <taxon>Pentapetalae</taxon>
        <taxon>rosids</taxon>
        <taxon>Vitales</taxon>
        <taxon>Vitaceae</taxon>
        <taxon>Viteae</taxon>
        <taxon>Vitis</taxon>
    </lineage>
</organism>
<feature type="region of interest" description="Disordered" evidence="1">
    <location>
        <begin position="237"/>
        <end position="267"/>
    </location>
</feature>
<accession>A0A438KFJ4</accession>
<evidence type="ECO:0000313" key="4">
    <source>
        <dbReference type="Proteomes" id="UP000288805"/>
    </source>
</evidence>
<dbReference type="AlphaFoldDB" id="A0A438KFJ4"/>
<evidence type="ECO:0000259" key="2">
    <source>
        <dbReference type="Pfam" id="PF14244"/>
    </source>
</evidence>
<comment type="caution">
    <text evidence="3">The sequence shown here is derived from an EMBL/GenBank/DDBJ whole genome shotgun (WGS) entry which is preliminary data.</text>
</comment>
<gene>
    <name evidence="3" type="ORF">CK203_004680</name>
</gene>
<dbReference type="PANTHER" id="PTHR37610:SF38">
    <property type="entry name" value="RETROTRANSPOSON COPIA-LIKE N-TERMINAL DOMAIN-CONTAINING PROTEIN"/>
    <property type="match status" value="1"/>
</dbReference>
<protein>
    <recommendedName>
        <fullName evidence="2">Retrotransposon Copia-like N-terminal domain-containing protein</fullName>
    </recommendedName>
</protein>
<dbReference type="EMBL" id="QGNW01000007">
    <property type="protein sequence ID" value="RVX19974.1"/>
    <property type="molecule type" value="Genomic_DNA"/>
</dbReference>
<sequence length="347" mass="39121">MAESRDITQPLIPQTDSILSDLTTRMTEVLTRAQTFPQPLLADSSTTPIGIKLEGSNYALWSQVVEMYISGKDKLGYINGDSPQPPEIDHSFRRWRTENAIVKGWLINSMDLSLIANFIRFPTAKQVWNSAAITYFDGTDTSQVYDLRRQVTRMKHTGGSIEKYYNDLQGLWREIDFRRFNPMECAIDIQKYNSILQEDRAYAFVRREEVRQTVMISGADTPPGAVMASKGIKGNHHQMPLKPGALSLSSEKSNSSSKTKPPFDGMKCTHCGNSKHTRDTCFKLHGYPDWWNDLQARKKREIIANDNHTRSAAVVTCDASLSLIPQAESSHDSGTSSKAFHYLYSQG</sequence>
<feature type="domain" description="Retrotransposon Copia-like N-terminal" evidence="2">
    <location>
        <begin position="50"/>
        <end position="86"/>
    </location>
</feature>
<name>A0A438KFJ4_VITVI</name>
<evidence type="ECO:0000313" key="3">
    <source>
        <dbReference type="EMBL" id="RVX19974.1"/>
    </source>
</evidence>
<proteinExistence type="predicted"/>
<dbReference type="InterPro" id="IPR029472">
    <property type="entry name" value="Copia-like_N"/>
</dbReference>